<sequence>MAAGSILKVVVFGALNAGKTTFVEKLSGQDLLLKGDFDSITTSFDFVQIEQQGFLIHLFASPGHRRFSFMWNTLATGMDGAILLIDSTVGISPVDHELVKFITGYNVPYIIAANKTDICEIKDSQIREELSIPEEIPVVNTSALENQDLGNIMGSLIKNIEKKLNSLGKSNET</sequence>
<dbReference type="PANTHER" id="PTHR42708">
    <property type="entry name" value="ATP/GTP-BINDING PROTEIN-RELATED"/>
    <property type="match status" value="1"/>
</dbReference>
<dbReference type="OrthoDB" id="49590at2157"/>
<reference evidence="2 3" key="1">
    <citation type="journal article" date="2017" name="BMC Genomics">
        <title>Genomic analysis of methanogenic archaea reveals a shift towards energy conservation.</title>
        <authorList>
            <person name="Gilmore S.P."/>
            <person name="Henske J.K."/>
            <person name="Sexton J.A."/>
            <person name="Solomon K.V."/>
            <person name="Seppala S."/>
            <person name="Yoo J.I."/>
            <person name="Huyett L.M."/>
            <person name="Pressman A."/>
            <person name="Cogan J.Z."/>
            <person name="Kivenson V."/>
            <person name="Peng X."/>
            <person name="Tan Y."/>
            <person name="Valentine D.L."/>
            <person name="O'Malley M.A."/>
        </authorList>
    </citation>
    <scope>NUCLEOTIDE SEQUENCE [LARGE SCALE GENOMIC DNA]</scope>
    <source>
        <strain evidence="2 3">M.o.H.</strain>
    </source>
</reference>
<accession>A0A2A2H3A5</accession>
<dbReference type="SUPFAM" id="SSF52540">
    <property type="entry name" value="P-loop containing nucleoside triphosphate hydrolases"/>
    <property type="match status" value="1"/>
</dbReference>
<dbReference type="InterPro" id="IPR005225">
    <property type="entry name" value="Small_GTP-bd"/>
</dbReference>
<dbReference type="Pfam" id="PF00009">
    <property type="entry name" value="GTP_EFTU"/>
    <property type="match status" value="1"/>
</dbReference>
<proteinExistence type="predicted"/>
<protein>
    <recommendedName>
        <fullName evidence="1">Tr-type G domain-containing protein</fullName>
    </recommendedName>
</protein>
<dbReference type="EMBL" id="LMVM01000037">
    <property type="protein sequence ID" value="PAV03766.1"/>
    <property type="molecule type" value="Genomic_DNA"/>
</dbReference>
<gene>
    <name evidence="2" type="ORF">ASJ80_02050</name>
</gene>
<dbReference type="InterPro" id="IPR027417">
    <property type="entry name" value="P-loop_NTPase"/>
</dbReference>
<evidence type="ECO:0000313" key="3">
    <source>
        <dbReference type="Proteomes" id="UP000217784"/>
    </source>
</evidence>
<dbReference type="AlphaFoldDB" id="A0A2A2H3A5"/>
<organism evidence="2 3">
    <name type="scientific">Methanobacterium bryantii</name>
    <dbReference type="NCBI Taxonomy" id="2161"/>
    <lineage>
        <taxon>Archaea</taxon>
        <taxon>Methanobacteriati</taxon>
        <taxon>Methanobacteriota</taxon>
        <taxon>Methanomada group</taxon>
        <taxon>Methanobacteria</taxon>
        <taxon>Methanobacteriales</taxon>
        <taxon>Methanobacteriaceae</taxon>
        <taxon>Methanobacterium</taxon>
    </lineage>
</organism>
<dbReference type="GO" id="GO:0005525">
    <property type="term" value="F:GTP binding"/>
    <property type="evidence" value="ECO:0007669"/>
    <property type="project" value="InterPro"/>
</dbReference>
<dbReference type="PRINTS" id="PR00449">
    <property type="entry name" value="RASTRNSFRMNG"/>
</dbReference>
<dbReference type="GO" id="GO:0003924">
    <property type="term" value="F:GTPase activity"/>
    <property type="evidence" value="ECO:0007669"/>
    <property type="project" value="InterPro"/>
</dbReference>
<dbReference type="Proteomes" id="UP000217784">
    <property type="component" value="Unassembled WGS sequence"/>
</dbReference>
<keyword evidence="3" id="KW-1185">Reference proteome</keyword>
<evidence type="ECO:0000313" key="2">
    <source>
        <dbReference type="EMBL" id="PAV03766.1"/>
    </source>
</evidence>
<comment type="caution">
    <text evidence="2">The sequence shown here is derived from an EMBL/GenBank/DDBJ whole genome shotgun (WGS) entry which is preliminary data.</text>
</comment>
<name>A0A2A2H3A5_METBR</name>
<feature type="domain" description="Tr-type G" evidence="1">
    <location>
        <begin position="6"/>
        <end position="161"/>
    </location>
</feature>
<dbReference type="InterPro" id="IPR052705">
    <property type="entry name" value="Gliding_Motility_GTPase"/>
</dbReference>
<dbReference type="NCBIfam" id="TIGR00231">
    <property type="entry name" value="small_GTP"/>
    <property type="match status" value="1"/>
</dbReference>
<evidence type="ECO:0000259" key="1">
    <source>
        <dbReference type="Pfam" id="PF00009"/>
    </source>
</evidence>
<dbReference type="Gene3D" id="3.40.50.300">
    <property type="entry name" value="P-loop containing nucleotide triphosphate hydrolases"/>
    <property type="match status" value="1"/>
</dbReference>
<dbReference type="InterPro" id="IPR000795">
    <property type="entry name" value="T_Tr_GTP-bd_dom"/>
</dbReference>
<dbReference type="PANTHER" id="PTHR42708:SF1">
    <property type="entry name" value="GLIDING MOTILITY PROTEIN MGLA"/>
    <property type="match status" value="1"/>
</dbReference>
<dbReference type="RefSeq" id="WP_069584170.1">
    <property type="nucleotide sequence ID" value="NZ_LMVM01000037.1"/>
</dbReference>
<dbReference type="CDD" id="cd00882">
    <property type="entry name" value="Ras_like_GTPase"/>
    <property type="match status" value="1"/>
</dbReference>